<proteinExistence type="inferred from homology"/>
<accession>A0A1H2RNT6</accession>
<keyword evidence="11" id="KW-1185">Reference proteome</keyword>
<reference evidence="11" key="2">
    <citation type="submission" date="2016-10" db="EMBL/GenBank/DDBJ databases">
        <authorList>
            <person name="Varghese N."/>
        </authorList>
    </citation>
    <scope>NUCLEOTIDE SEQUENCE [LARGE SCALE GENOMIC DNA]</scope>
    <source>
        <strain evidence="11">DSM 12489</strain>
    </source>
</reference>
<dbReference type="InterPro" id="IPR020550">
    <property type="entry name" value="Inositol_monophosphatase_CS"/>
</dbReference>
<dbReference type="Proteomes" id="UP001157137">
    <property type="component" value="Unassembled WGS sequence"/>
</dbReference>
<dbReference type="GO" id="GO:0046872">
    <property type="term" value="F:metal ion binding"/>
    <property type="evidence" value="ECO:0007669"/>
    <property type="project" value="UniProtKB-KW"/>
</dbReference>
<gene>
    <name evidence="9" type="primary">suhB</name>
    <name evidence="9" type="ORF">Heshes_12240</name>
    <name evidence="10" type="ORF">SAMN04489725_10371</name>
</gene>
<evidence type="ECO:0000256" key="7">
    <source>
        <dbReference type="PIRSR" id="PIRSR600760-2"/>
    </source>
</evidence>
<feature type="binding site" evidence="7">
    <location>
        <position position="71"/>
    </location>
    <ligand>
        <name>Mg(2+)</name>
        <dbReference type="ChEBI" id="CHEBI:18420"/>
        <label>1</label>
        <note>catalytic</note>
    </ligand>
</feature>
<name>A0A1H2RNT6_9BACL</name>
<dbReference type="PROSITE" id="PS00629">
    <property type="entry name" value="IMP_1"/>
    <property type="match status" value="1"/>
</dbReference>
<dbReference type="CDD" id="cd01639">
    <property type="entry name" value="IMPase"/>
    <property type="match status" value="1"/>
</dbReference>
<evidence type="ECO:0000256" key="8">
    <source>
        <dbReference type="RuleBase" id="RU364068"/>
    </source>
</evidence>
<dbReference type="EC" id="3.1.3.25" evidence="8"/>
<dbReference type="EMBL" id="BSRA01000006">
    <property type="protein sequence ID" value="GLV13540.1"/>
    <property type="molecule type" value="Genomic_DNA"/>
</dbReference>
<evidence type="ECO:0000256" key="3">
    <source>
        <dbReference type="ARBA" id="ARBA00009759"/>
    </source>
</evidence>
<evidence type="ECO:0000313" key="11">
    <source>
        <dbReference type="Proteomes" id="UP000182589"/>
    </source>
</evidence>
<evidence type="ECO:0000256" key="6">
    <source>
        <dbReference type="ARBA" id="ARBA00022842"/>
    </source>
</evidence>
<evidence type="ECO:0000256" key="4">
    <source>
        <dbReference type="ARBA" id="ARBA00022723"/>
    </source>
</evidence>
<comment type="cofactor">
    <cofactor evidence="2 7 8">
        <name>Mg(2+)</name>
        <dbReference type="ChEBI" id="CHEBI:18420"/>
    </cofactor>
</comment>
<evidence type="ECO:0000256" key="2">
    <source>
        <dbReference type="ARBA" id="ARBA00001946"/>
    </source>
</evidence>
<feature type="binding site" evidence="7">
    <location>
        <position position="100"/>
    </location>
    <ligand>
        <name>Mg(2+)</name>
        <dbReference type="ChEBI" id="CHEBI:18420"/>
        <label>1</label>
        <note>catalytic</note>
    </ligand>
</feature>
<organism evidence="10 11">
    <name type="scientific">Alicyclobacillus hesperidum</name>
    <dbReference type="NCBI Taxonomy" id="89784"/>
    <lineage>
        <taxon>Bacteria</taxon>
        <taxon>Bacillati</taxon>
        <taxon>Bacillota</taxon>
        <taxon>Bacilli</taxon>
        <taxon>Bacillales</taxon>
        <taxon>Alicyclobacillaceae</taxon>
        <taxon>Alicyclobacillus</taxon>
    </lineage>
</organism>
<dbReference type="GO" id="GO:0006020">
    <property type="term" value="P:inositol metabolic process"/>
    <property type="evidence" value="ECO:0007669"/>
    <property type="project" value="TreeGrafter"/>
</dbReference>
<dbReference type="RefSeq" id="WP_006447371.1">
    <property type="nucleotide sequence ID" value="NZ_BSRA01000006.1"/>
</dbReference>
<dbReference type="PROSITE" id="PS00630">
    <property type="entry name" value="IMP_2"/>
    <property type="match status" value="1"/>
</dbReference>
<evidence type="ECO:0000313" key="10">
    <source>
        <dbReference type="EMBL" id="SDW20840.1"/>
    </source>
</evidence>
<keyword evidence="4 7" id="KW-0479">Metal-binding</keyword>
<dbReference type="Proteomes" id="UP000182589">
    <property type="component" value="Unassembled WGS sequence"/>
</dbReference>
<evidence type="ECO:0000256" key="5">
    <source>
        <dbReference type="ARBA" id="ARBA00022801"/>
    </source>
</evidence>
<evidence type="ECO:0000313" key="9">
    <source>
        <dbReference type="EMBL" id="GLV13540.1"/>
    </source>
</evidence>
<dbReference type="Gene3D" id="3.30.540.10">
    <property type="entry name" value="Fructose-1,6-Bisphosphatase, subunit A, domain 1"/>
    <property type="match status" value="1"/>
</dbReference>
<feature type="binding site" evidence="7">
    <location>
        <position position="101"/>
    </location>
    <ligand>
        <name>Mg(2+)</name>
        <dbReference type="ChEBI" id="CHEBI:18420"/>
        <label>1</label>
        <note>catalytic</note>
    </ligand>
</feature>
<reference evidence="9" key="3">
    <citation type="submission" date="2023-02" db="EMBL/GenBank/DDBJ databases">
        <title>Proposal of a novel subspecies: Alicyclobacillus hesperidum subspecies aegle.</title>
        <authorList>
            <person name="Goto K."/>
            <person name="Fujii T."/>
            <person name="Yasui K."/>
            <person name="Mochida K."/>
            <person name="Kato-Tanaka Y."/>
            <person name="Morohoshi S."/>
            <person name="An S.Y."/>
            <person name="Kasai H."/>
            <person name="Yokota A."/>
        </authorList>
    </citation>
    <scope>NUCLEOTIDE SEQUENCE</scope>
    <source>
        <strain evidence="9">DSM 12766</strain>
    </source>
</reference>
<dbReference type="AlphaFoldDB" id="A0A1H2RNT6"/>
<dbReference type="InterPro" id="IPR000760">
    <property type="entry name" value="Inositol_monophosphatase-like"/>
</dbReference>
<evidence type="ECO:0000256" key="1">
    <source>
        <dbReference type="ARBA" id="ARBA00001033"/>
    </source>
</evidence>
<dbReference type="Gene3D" id="3.40.190.80">
    <property type="match status" value="1"/>
</dbReference>
<dbReference type="PANTHER" id="PTHR20854">
    <property type="entry name" value="INOSITOL MONOPHOSPHATASE"/>
    <property type="match status" value="1"/>
</dbReference>
<comment type="catalytic activity">
    <reaction evidence="1 8">
        <text>a myo-inositol phosphate + H2O = myo-inositol + phosphate</text>
        <dbReference type="Rhea" id="RHEA:24056"/>
        <dbReference type="ChEBI" id="CHEBI:15377"/>
        <dbReference type="ChEBI" id="CHEBI:17268"/>
        <dbReference type="ChEBI" id="CHEBI:43474"/>
        <dbReference type="ChEBI" id="CHEBI:84139"/>
        <dbReference type="EC" id="3.1.3.25"/>
    </reaction>
</comment>
<dbReference type="STRING" id="89784.SAMN04489725_10371"/>
<reference evidence="10" key="1">
    <citation type="submission" date="2016-10" db="EMBL/GenBank/DDBJ databases">
        <authorList>
            <person name="de Groot N.N."/>
        </authorList>
    </citation>
    <scope>NUCLEOTIDE SEQUENCE [LARGE SCALE GENOMIC DNA]</scope>
    <source>
        <strain evidence="10">DSM 12489</strain>
    </source>
</reference>
<dbReference type="GO" id="GO:0007165">
    <property type="term" value="P:signal transduction"/>
    <property type="evidence" value="ECO:0007669"/>
    <property type="project" value="TreeGrafter"/>
</dbReference>
<feature type="binding site" evidence="7">
    <location>
        <position position="98"/>
    </location>
    <ligand>
        <name>Mg(2+)</name>
        <dbReference type="ChEBI" id="CHEBI:18420"/>
        <label>1</label>
        <note>catalytic</note>
    </ligand>
</feature>
<keyword evidence="5 8" id="KW-0378">Hydrolase</keyword>
<protein>
    <recommendedName>
        <fullName evidence="8">Inositol-1-monophosphatase</fullName>
        <ecNumber evidence="8">3.1.3.25</ecNumber>
    </recommendedName>
</protein>
<dbReference type="Pfam" id="PF00459">
    <property type="entry name" value="Inositol_P"/>
    <property type="match status" value="1"/>
</dbReference>
<dbReference type="InterPro" id="IPR020583">
    <property type="entry name" value="Inositol_monoP_metal-BS"/>
</dbReference>
<dbReference type="GO" id="GO:0046854">
    <property type="term" value="P:phosphatidylinositol phosphate biosynthetic process"/>
    <property type="evidence" value="ECO:0007669"/>
    <property type="project" value="InterPro"/>
</dbReference>
<dbReference type="EMBL" id="FNOJ01000003">
    <property type="protein sequence ID" value="SDW20840.1"/>
    <property type="molecule type" value="Genomic_DNA"/>
</dbReference>
<dbReference type="PRINTS" id="PR00377">
    <property type="entry name" value="IMPHPHTASES"/>
</dbReference>
<dbReference type="GO" id="GO:0008934">
    <property type="term" value="F:inositol monophosphate 1-phosphatase activity"/>
    <property type="evidence" value="ECO:0007669"/>
    <property type="project" value="InterPro"/>
</dbReference>
<dbReference type="InterPro" id="IPR033942">
    <property type="entry name" value="IMPase"/>
</dbReference>
<feature type="binding site" evidence="7">
    <location>
        <position position="242"/>
    </location>
    <ligand>
        <name>Mg(2+)</name>
        <dbReference type="ChEBI" id="CHEBI:18420"/>
        <label>1</label>
        <note>catalytic</note>
    </ligand>
</feature>
<sequence>MADVPQSTTLGTAMRAALAAGERMSARYLTELVVETKSSLADVVTDVDRACEAAIRDEIHKSFPGHDVLGEEGVAPGREAAVAALAACAEHEHLWIVDPLDGTTNFVHGLPLSVVSIAYAVGGQLETGVVFDPYRDELFFAVRGGGAHVCTKSDAQAWLTQPDAKLPGRKIVVSGVGELRRAVMATGMPVRHADRKRVMQLAAELISRVKSLRTLGAAALHLAYVAAGRIDIFWEFDLNAWDIAAGALLVTEAGGVMQTLAGESYTLAARDVAAGSDAAVLREVARVMQQ</sequence>
<dbReference type="SUPFAM" id="SSF56655">
    <property type="entry name" value="Carbohydrate phosphatase"/>
    <property type="match status" value="1"/>
</dbReference>
<comment type="similarity">
    <text evidence="3 8">Belongs to the inositol monophosphatase superfamily.</text>
</comment>
<dbReference type="PANTHER" id="PTHR20854:SF4">
    <property type="entry name" value="INOSITOL-1-MONOPHOSPHATASE-RELATED"/>
    <property type="match status" value="1"/>
</dbReference>
<keyword evidence="6 7" id="KW-0460">Magnesium</keyword>
<dbReference type="FunFam" id="3.30.540.10:FF:000003">
    <property type="entry name" value="Inositol-1-monophosphatase"/>
    <property type="match status" value="1"/>
</dbReference>